<evidence type="ECO:0000313" key="3">
    <source>
        <dbReference type="Proteomes" id="UP000002964"/>
    </source>
</evidence>
<evidence type="ECO:0000256" key="1">
    <source>
        <dbReference type="SAM" id="SignalP"/>
    </source>
</evidence>
<reference evidence="3" key="1">
    <citation type="submission" date="2011-06" db="EMBL/GenBank/DDBJ databases">
        <authorList>
            <consortium name="US DOE Joint Genome Institute (JGI-PGF)"/>
            <person name="Lucas S."/>
            <person name="Han J."/>
            <person name="Lapidus A."/>
            <person name="Cheng J.-F."/>
            <person name="Goodwin L."/>
            <person name="Pitluck S."/>
            <person name="Peters L."/>
            <person name="Land M.L."/>
            <person name="Hauser L."/>
            <person name="Vogl K."/>
            <person name="Liu Z."/>
            <person name="Overmann J."/>
            <person name="Frigaard N.-U."/>
            <person name="Bryant D.A."/>
            <person name="Woyke T.J."/>
        </authorList>
    </citation>
    <scope>NUCLEOTIDE SEQUENCE [LARGE SCALE GENOMIC DNA]</scope>
    <source>
        <strain evidence="3">970</strain>
    </source>
</reference>
<sequence>MKPLTLCAICVCIGLSIHSAAAQGPTKRLDIVDCFELMPQWIFADWWHPFAKIDELKTEIRRAATHPASHFTLDVPNGYLHYPADDGGERCEMTTALFRQPDGGALIAMECRETWEVLEQDILPTHPELRNATGDPYATDTLRWFAVDETGWTEVTDSIMPEPQGKDLRYTLPRHGTTILLFRRGETQPFRKWERSGSGFRALAIQ</sequence>
<name>H8Z7X7_9GAMM</name>
<keyword evidence="1" id="KW-0732">Signal</keyword>
<dbReference type="AlphaFoldDB" id="H8Z7X7"/>
<organism evidence="2 3">
    <name type="scientific">Thiorhodovibrio frisius</name>
    <dbReference type="NCBI Taxonomy" id="631362"/>
    <lineage>
        <taxon>Bacteria</taxon>
        <taxon>Pseudomonadati</taxon>
        <taxon>Pseudomonadota</taxon>
        <taxon>Gammaproteobacteria</taxon>
        <taxon>Chromatiales</taxon>
        <taxon>Chromatiaceae</taxon>
        <taxon>Thiorhodovibrio</taxon>
    </lineage>
</organism>
<proteinExistence type="predicted"/>
<feature type="signal peptide" evidence="1">
    <location>
        <begin position="1"/>
        <end position="22"/>
    </location>
</feature>
<gene>
    <name evidence="2" type="ORF">Thi970DRAFT_04671</name>
</gene>
<dbReference type="HOGENOM" id="CLU_1331431_0_0_6"/>
<dbReference type="Proteomes" id="UP000002964">
    <property type="component" value="Unassembled WGS sequence"/>
</dbReference>
<protein>
    <submittedName>
        <fullName evidence="2">Uncharacterized protein</fullName>
    </submittedName>
</protein>
<dbReference type="EMBL" id="JH603170">
    <property type="protein sequence ID" value="EIC20989.1"/>
    <property type="molecule type" value="Genomic_DNA"/>
</dbReference>
<dbReference type="RefSeq" id="WP_009151392.1">
    <property type="nucleotide sequence ID" value="NZ_CP121471.1"/>
</dbReference>
<reference evidence="2 3" key="2">
    <citation type="submission" date="2011-11" db="EMBL/GenBank/DDBJ databases">
        <authorList>
            <consortium name="US DOE Joint Genome Institute"/>
            <person name="Lucas S."/>
            <person name="Han J."/>
            <person name="Lapidus A."/>
            <person name="Cheng J.-F."/>
            <person name="Goodwin L."/>
            <person name="Pitluck S."/>
            <person name="Peters L."/>
            <person name="Ovchinnikova G."/>
            <person name="Zhang X."/>
            <person name="Detter J.C."/>
            <person name="Han C."/>
            <person name="Tapia R."/>
            <person name="Land M."/>
            <person name="Hauser L."/>
            <person name="Kyrpides N."/>
            <person name="Ivanova N."/>
            <person name="Pagani I."/>
            <person name="Vogl K."/>
            <person name="Liu Z."/>
            <person name="Overmann J."/>
            <person name="Frigaard N.-U."/>
            <person name="Bryant D."/>
            <person name="Woyke T."/>
        </authorList>
    </citation>
    <scope>NUCLEOTIDE SEQUENCE [LARGE SCALE GENOMIC DNA]</scope>
    <source>
        <strain evidence="2 3">970</strain>
    </source>
</reference>
<keyword evidence="3" id="KW-1185">Reference proteome</keyword>
<dbReference type="STRING" id="631362.Thi970DRAFT_04671"/>
<accession>H8Z7X7</accession>
<feature type="chain" id="PRO_5003618110" evidence="1">
    <location>
        <begin position="23"/>
        <end position="206"/>
    </location>
</feature>
<evidence type="ECO:0000313" key="2">
    <source>
        <dbReference type="EMBL" id="EIC20989.1"/>
    </source>
</evidence>